<protein>
    <submittedName>
        <fullName evidence="2">Uncharacterized protein</fullName>
    </submittedName>
</protein>
<feature type="chain" id="PRO_5039907262" evidence="1">
    <location>
        <begin position="19"/>
        <end position="176"/>
    </location>
</feature>
<keyword evidence="1" id="KW-0732">Signal</keyword>
<evidence type="ECO:0000313" key="2">
    <source>
        <dbReference type="EMBL" id="KAG5668536.1"/>
    </source>
</evidence>
<dbReference type="EMBL" id="JADBJN010000004">
    <property type="protein sequence ID" value="KAG5668536.1"/>
    <property type="molecule type" value="Genomic_DNA"/>
</dbReference>
<accession>A0A9J6BFX0</accession>
<comment type="caution">
    <text evidence="2">The sequence shown here is derived from an EMBL/GenBank/DDBJ whole genome shotgun (WGS) entry which is preliminary data.</text>
</comment>
<reference evidence="2" key="1">
    <citation type="submission" date="2021-03" db="EMBL/GenBank/DDBJ databases">
        <title>Chromosome level genome of the anhydrobiotic midge Polypedilum vanderplanki.</title>
        <authorList>
            <person name="Yoshida Y."/>
            <person name="Kikawada T."/>
            <person name="Gusev O."/>
        </authorList>
    </citation>
    <scope>NUCLEOTIDE SEQUENCE</scope>
    <source>
        <strain evidence="2">NIAS01</strain>
        <tissue evidence="2">Whole body or cell culture</tissue>
    </source>
</reference>
<evidence type="ECO:0000256" key="1">
    <source>
        <dbReference type="SAM" id="SignalP"/>
    </source>
</evidence>
<evidence type="ECO:0000313" key="3">
    <source>
        <dbReference type="Proteomes" id="UP001107558"/>
    </source>
</evidence>
<dbReference type="AlphaFoldDB" id="A0A9J6BFX0"/>
<proteinExistence type="predicted"/>
<dbReference type="Proteomes" id="UP001107558">
    <property type="component" value="Chromosome 4"/>
</dbReference>
<feature type="signal peptide" evidence="1">
    <location>
        <begin position="1"/>
        <end position="18"/>
    </location>
</feature>
<gene>
    <name evidence="2" type="ORF">PVAND_016474</name>
</gene>
<organism evidence="2 3">
    <name type="scientific">Polypedilum vanderplanki</name>
    <name type="common">Sleeping chironomid midge</name>
    <dbReference type="NCBI Taxonomy" id="319348"/>
    <lineage>
        <taxon>Eukaryota</taxon>
        <taxon>Metazoa</taxon>
        <taxon>Ecdysozoa</taxon>
        <taxon>Arthropoda</taxon>
        <taxon>Hexapoda</taxon>
        <taxon>Insecta</taxon>
        <taxon>Pterygota</taxon>
        <taxon>Neoptera</taxon>
        <taxon>Endopterygota</taxon>
        <taxon>Diptera</taxon>
        <taxon>Nematocera</taxon>
        <taxon>Chironomoidea</taxon>
        <taxon>Chironomidae</taxon>
        <taxon>Chironominae</taxon>
        <taxon>Polypedilum</taxon>
        <taxon>Polypedilum</taxon>
    </lineage>
</organism>
<dbReference type="PANTHER" id="PTHR20898">
    <property type="entry name" value="DAEDALUS ON 3-RELATED-RELATED"/>
    <property type="match status" value="1"/>
</dbReference>
<name>A0A9J6BFX0_POLVA</name>
<keyword evidence="3" id="KW-1185">Reference proteome</keyword>
<sequence>MKFYYFVILICFISKVATKLNYRVTKIECNSSTLTVTKHKCWLRAYNRRNPVVNVEVTKARETPDLLVTYQFFYKSGPNLPYQRNFVFEDVKFCKVIKELSSNSFIAQAVEHLKTLEINYNSICNGVGDMNFFNISISTGPFHNLFPEGYHWTNYKIRDEKDEHIFSLSFYAILTK</sequence>